<dbReference type="EMBL" id="JBHTHU010000009">
    <property type="protein sequence ID" value="MFD0750899.1"/>
    <property type="molecule type" value="Genomic_DNA"/>
</dbReference>
<dbReference type="InterPro" id="IPR052027">
    <property type="entry name" value="PspC"/>
</dbReference>
<feature type="domain" description="Phage shock protein PspC N-terminal" evidence="7">
    <location>
        <begin position="110"/>
        <end position="166"/>
    </location>
</feature>
<comment type="subcellular location">
    <subcellularLocation>
        <location evidence="1">Cell membrane</location>
        <topology evidence="1">Single-pass membrane protein</topology>
    </subcellularLocation>
</comment>
<dbReference type="Pfam" id="PF22744">
    <property type="entry name" value="Toast-rack_PspC-Cterm"/>
    <property type="match status" value="1"/>
</dbReference>
<keyword evidence="4 6" id="KW-1133">Transmembrane helix</keyword>
<accession>A0ABW2YWN8</accession>
<evidence type="ECO:0000256" key="1">
    <source>
        <dbReference type="ARBA" id="ARBA00004162"/>
    </source>
</evidence>
<evidence type="ECO:0000256" key="2">
    <source>
        <dbReference type="ARBA" id="ARBA00022475"/>
    </source>
</evidence>
<protein>
    <submittedName>
        <fullName evidence="10">PspC domain-containing protein</fullName>
    </submittedName>
</protein>
<proteinExistence type="predicted"/>
<evidence type="ECO:0000259" key="8">
    <source>
        <dbReference type="Pfam" id="PF22571"/>
    </source>
</evidence>
<evidence type="ECO:0000259" key="9">
    <source>
        <dbReference type="Pfam" id="PF22744"/>
    </source>
</evidence>
<feature type="domain" description="PspC-related ToastRack" evidence="9">
    <location>
        <begin position="403"/>
        <end position="527"/>
    </location>
</feature>
<dbReference type="RefSeq" id="WP_377100583.1">
    <property type="nucleotide sequence ID" value="NZ_JBHTHU010000009.1"/>
</dbReference>
<name>A0ABW2YWN8_9SPHI</name>
<feature type="transmembrane region" description="Helical" evidence="6">
    <location>
        <begin position="318"/>
        <end position="338"/>
    </location>
</feature>
<keyword evidence="5 6" id="KW-0472">Membrane</keyword>
<dbReference type="Pfam" id="PF22571">
    <property type="entry name" value="LiaI-LiaF-TM_PspC"/>
    <property type="match status" value="1"/>
</dbReference>
<feature type="transmembrane region" description="Helical" evidence="6">
    <location>
        <begin position="285"/>
        <end position="306"/>
    </location>
</feature>
<dbReference type="Proteomes" id="UP001596958">
    <property type="component" value="Unassembled WGS sequence"/>
</dbReference>
<keyword evidence="2" id="KW-1003">Cell membrane</keyword>
<feature type="transmembrane region" description="Helical" evidence="6">
    <location>
        <begin position="136"/>
        <end position="163"/>
    </location>
</feature>
<dbReference type="Pfam" id="PF04024">
    <property type="entry name" value="PspC"/>
    <property type="match status" value="1"/>
</dbReference>
<reference evidence="11" key="1">
    <citation type="journal article" date="2019" name="Int. J. Syst. Evol. Microbiol.">
        <title>The Global Catalogue of Microorganisms (GCM) 10K type strain sequencing project: providing services to taxonomists for standard genome sequencing and annotation.</title>
        <authorList>
            <consortium name="The Broad Institute Genomics Platform"/>
            <consortium name="The Broad Institute Genome Sequencing Center for Infectious Disease"/>
            <person name="Wu L."/>
            <person name="Ma J."/>
        </authorList>
    </citation>
    <scope>NUCLEOTIDE SEQUENCE [LARGE SCALE GENOMIC DNA]</scope>
    <source>
        <strain evidence="11">CCUG 63418</strain>
    </source>
</reference>
<dbReference type="InterPro" id="IPR054319">
    <property type="entry name" value="PspC-rel_ToastRack"/>
</dbReference>
<dbReference type="PANTHER" id="PTHR33885:SF3">
    <property type="entry name" value="PHAGE SHOCK PROTEIN C"/>
    <property type="match status" value="1"/>
</dbReference>
<organism evidence="10 11">
    <name type="scientific">Mucilaginibacter calamicampi</name>
    <dbReference type="NCBI Taxonomy" id="1302352"/>
    <lineage>
        <taxon>Bacteria</taxon>
        <taxon>Pseudomonadati</taxon>
        <taxon>Bacteroidota</taxon>
        <taxon>Sphingobacteriia</taxon>
        <taxon>Sphingobacteriales</taxon>
        <taxon>Sphingobacteriaceae</taxon>
        <taxon>Mucilaginibacter</taxon>
    </lineage>
</organism>
<evidence type="ECO:0000259" key="7">
    <source>
        <dbReference type="Pfam" id="PF04024"/>
    </source>
</evidence>
<sequence length="542" mass="61621">MNKTIIININGIVFHIEEDAYEVLKSYMTDVKRHFLNSADSLEITTDIENRIAEMFSEMLSRENRQVIVEADIKAVINQMGTVEDFEHADEEDAVPNPRRDTYDHTGTRALFRDPDDHLVAGVCAGLGNYFNISAIWIRLLFALTAFFGGLGIVLYLILWIVVPKATSRADRMAMKGEKLTLQGFKNNLEEEMSSVKGRMDSFRNEAKPFIYKLRDFIEEFFFLLGRFFRTTGKLLIKILGIFILLDLFAMAIAMIVVLAMVLIWNTGQFEIFPFTIVDNEYANWIYISVFLVAFIPVLAIILLILKAIFNTQSISRSSAMVMLTVWLFAIGTGLYYGTKVAKGFRSSASFTQTSPLLKSSNNTYYLKLNNIKYLTGEDSTRLDIKPGFNGTINVGDDDFERNEPNNISINIEKSDVAQPVLVQTYSSKGSSYESALVNARGTRYQFNQQDSVLTFDRRLQRVHGTSWHDQDVHLTLKVPLNAVVVIDNEIDQYIWGVDLYKCKEDNNKPDAERAAFTMTLNGLECKIDTLVTLPDNLKRVK</sequence>
<feature type="transmembrane region" description="Helical" evidence="6">
    <location>
        <begin position="235"/>
        <end position="265"/>
    </location>
</feature>
<keyword evidence="3 6" id="KW-0812">Transmembrane</keyword>
<keyword evidence="11" id="KW-1185">Reference proteome</keyword>
<dbReference type="InterPro" id="IPR007168">
    <property type="entry name" value="Phageshock_PspC_N"/>
</dbReference>
<evidence type="ECO:0000256" key="3">
    <source>
        <dbReference type="ARBA" id="ARBA00022692"/>
    </source>
</evidence>
<evidence type="ECO:0000256" key="6">
    <source>
        <dbReference type="SAM" id="Phobius"/>
    </source>
</evidence>
<dbReference type="InterPro" id="IPR054321">
    <property type="entry name" value="PspC-rel_TM"/>
</dbReference>
<dbReference type="PANTHER" id="PTHR33885">
    <property type="entry name" value="PHAGE SHOCK PROTEIN C"/>
    <property type="match status" value="1"/>
</dbReference>
<feature type="domain" description="PspC-related transmembrane region" evidence="8">
    <location>
        <begin position="209"/>
        <end position="345"/>
    </location>
</feature>
<evidence type="ECO:0000256" key="4">
    <source>
        <dbReference type="ARBA" id="ARBA00022989"/>
    </source>
</evidence>
<evidence type="ECO:0000313" key="11">
    <source>
        <dbReference type="Proteomes" id="UP001596958"/>
    </source>
</evidence>
<gene>
    <name evidence="10" type="ORF">ACFQZS_12155</name>
</gene>
<evidence type="ECO:0000256" key="5">
    <source>
        <dbReference type="ARBA" id="ARBA00023136"/>
    </source>
</evidence>
<comment type="caution">
    <text evidence="10">The sequence shown here is derived from an EMBL/GenBank/DDBJ whole genome shotgun (WGS) entry which is preliminary data.</text>
</comment>
<evidence type="ECO:0000313" key="10">
    <source>
        <dbReference type="EMBL" id="MFD0750899.1"/>
    </source>
</evidence>